<dbReference type="SUPFAM" id="SSF103481">
    <property type="entry name" value="Multidrug resistance efflux transporter EmrE"/>
    <property type="match status" value="2"/>
</dbReference>
<feature type="transmembrane region" description="Helical" evidence="6">
    <location>
        <begin position="61"/>
        <end position="79"/>
    </location>
</feature>
<reference evidence="8 9" key="1">
    <citation type="submission" date="2023-12" db="EMBL/GenBank/DDBJ databases">
        <title>Novel species of the genus Arcicella isolated from rivers.</title>
        <authorList>
            <person name="Lu H."/>
        </authorList>
    </citation>
    <scope>NUCLEOTIDE SEQUENCE [LARGE SCALE GENOMIC DNA]</scope>
    <source>
        <strain evidence="8 9">KCTC 23307</strain>
    </source>
</reference>
<feature type="transmembrane region" description="Helical" evidence="6">
    <location>
        <begin position="29"/>
        <end position="49"/>
    </location>
</feature>
<sequence length="312" mass="33886">MFQKLYIFVAGYLFMKTNLTTASKTQHPLLVWGLLALLALIWGSSFILVKKSLAVFAPAEVGSIRIFAAFCFFLPFFLVKLKKIPFNKFQYFLLAGLLGNLLPAYLFSWAGSKLDSGVSGALNSTTPLFTLIVGAIFFRNKITQRQSIGIVLGFVGALLLILAGASGFHVNAYAFFVIMATLLYGINLNLTKKFLTGLGIDSFLITTCIFMTIGPIAGTVLFSGDFIPKLQQEGAIQAMVFAMLLGVLGSAIAMVLFNRLIQMTSAVLASSVTYLIPIVAILWGVLDGEAILFQHYLGMSVILIGVYLVNKS</sequence>
<keyword evidence="9" id="KW-1185">Reference proteome</keyword>
<evidence type="ECO:0000313" key="8">
    <source>
        <dbReference type="EMBL" id="MEA5140576.1"/>
    </source>
</evidence>
<evidence type="ECO:0000259" key="7">
    <source>
        <dbReference type="Pfam" id="PF00892"/>
    </source>
</evidence>
<dbReference type="Proteomes" id="UP001302949">
    <property type="component" value="Unassembled WGS sequence"/>
</dbReference>
<evidence type="ECO:0000256" key="6">
    <source>
        <dbReference type="SAM" id="Phobius"/>
    </source>
</evidence>
<dbReference type="InterPro" id="IPR037185">
    <property type="entry name" value="EmrE-like"/>
</dbReference>
<comment type="similarity">
    <text evidence="2">Belongs to the EamA transporter family.</text>
</comment>
<dbReference type="InterPro" id="IPR000620">
    <property type="entry name" value="EamA_dom"/>
</dbReference>
<feature type="transmembrane region" description="Helical" evidence="6">
    <location>
        <begin position="91"/>
        <end position="111"/>
    </location>
</feature>
<feature type="transmembrane region" description="Helical" evidence="6">
    <location>
        <begin position="235"/>
        <end position="257"/>
    </location>
</feature>
<name>A0ABU5QCL6_9BACT</name>
<comment type="caution">
    <text evidence="8">The sequence shown here is derived from an EMBL/GenBank/DDBJ whole genome shotgun (WGS) entry which is preliminary data.</text>
</comment>
<comment type="subcellular location">
    <subcellularLocation>
        <location evidence="1">Membrane</location>
        <topology evidence="1">Multi-pass membrane protein</topology>
    </subcellularLocation>
</comment>
<feature type="transmembrane region" description="Helical" evidence="6">
    <location>
        <begin position="202"/>
        <end position="223"/>
    </location>
</feature>
<feature type="transmembrane region" description="Helical" evidence="6">
    <location>
        <begin position="266"/>
        <end position="286"/>
    </location>
</feature>
<feature type="domain" description="EamA" evidence="7">
    <location>
        <begin position="34"/>
        <end position="161"/>
    </location>
</feature>
<evidence type="ECO:0000313" key="9">
    <source>
        <dbReference type="Proteomes" id="UP001302949"/>
    </source>
</evidence>
<feature type="transmembrane region" description="Helical" evidence="6">
    <location>
        <begin position="117"/>
        <end position="138"/>
    </location>
</feature>
<feature type="transmembrane region" description="Helical" evidence="6">
    <location>
        <begin position="292"/>
        <end position="309"/>
    </location>
</feature>
<evidence type="ECO:0000256" key="5">
    <source>
        <dbReference type="ARBA" id="ARBA00023136"/>
    </source>
</evidence>
<dbReference type="PANTHER" id="PTHR32322:SF2">
    <property type="entry name" value="EAMA DOMAIN-CONTAINING PROTEIN"/>
    <property type="match status" value="1"/>
</dbReference>
<gene>
    <name evidence="8" type="ORF">VB248_15600</name>
</gene>
<keyword evidence="3 6" id="KW-0812">Transmembrane</keyword>
<feature type="domain" description="EamA" evidence="7">
    <location>
        <begin position="174"/>
        <end position="310"/>
    </location>
</feature>
<evidence type="ECO:0000256" key="4">
    <source>
        <dbReference type="ARBA" id="ARBA00022989"/>
    </source>
</evidence>
<evidence type="ECO:0000256" key="3">
    <source>
        <dbReference type="ARBA" id="ARBA00022692"/>
    </source>
</evidence>
<dbReference type="Pfam" id="PF00892">
    <property type="entry name" value="EamA"/>
    <property type="match status" value="2"/>
</dbReference>
<dbReference type="EMBL" id="JAYFUM010000019">
    <property type="protein sequence ID" value="MEA5140576.1"/>
    <property type="molecule type" value="Genomic_DNA"/>
</dbReference>
<dbReference type="Gene3D" id="1.10.3730.20">
    <property type="match status" value="1"/>
</dbReference>
<proteinExistence type="inferred from homology"/>
<dbReference type="InterPro" id="IPR050638">
    <property type="entry name" value="AA-Vitamin_Transporters"/>
</dbReference>
<accession>A0ABU5QCL6</accession>
<organism evidence="8 9">
    <name type="scientific">Arcicella rigui</name>
    <dbReference type="NCBI Taxonomy" id="797020"/>
    <lineage>
        <taxon>Bacteria</taxon>
        <taxon>Pseudomonadati</taxon>
        <taxon>Bacteroidota</taxon>
        <taxon>Cytophagia</taxon>
        <taxon>Cytophagales</taxon>
        <taxon>Flectobacillaceae</taxon>
        <taxon>Arcicella</taxon>
    </lineage>
</organism>
<dbReference type="RefSeq" id="WP_323297730.1">
    <property type="nucleotide sequence ID" value="NZ_JAYFUM010000019.1"/>
</dbReference>
<protein>
    <submittedName>
        <fullName evidence="8">DMT family transporter</fullName>
    </submittedName>
</protein>
<keyword evidence="5 6" id="KW-0472">Membrane</keyword>
<feature type="transmembrane region" description="Helical" evidence="6">
    <location>
        <begin position="172"/>
        <end position="190"/>
    </location>
</feature>
<evidence type="ECO:0000256" key="1">
    <source>
        <dbReference type="ARBA" id="ARBA00004141"/>
    </source>
</evidence>
<dbReference type="PANTHER" id="PTHR32322">
    <property type="entry name" value="INNER MEMBRANE TRANSPORTER"/>
    <property type="match status" value="1"/>
</dbReference>
<keyword evidence="4 6" id="KW-1133">Transmembrane helix</keyword>
<feature type="transmembrane region" description="Helical" evidence="6">
    <location>
        <begin position="147"/>
        <end position="166"/>
    </location>
</feature>
<evidence type="ECO:0000256" key="2">
    <source>
        <dbReference type="ARBA" id="ARBA00007362"/>
    </source>
</evidence>